<sequence>MLAVLARHGLALGQSGSTWETSDQIFYRLSEFGENVLEAIEAAG</sequence>
<dbReference type="KEGG" id="euz:DVS28_a2807"/>
<proteinExistence type="predicted"/>
<evidence type="ECO:0000313" key="2">
    <source>
        <dbReference type="Proteomes" id="UP000264006"/>
    </source>
</evidence>
<organism evidence="1 2">
    <name type="scientific">Euzebya pacifica</name>
    <dbReference type="NCBI Taxonomy" id="1608957"/>
    <lineage>
        <taxon>Bacteria</taxon>
        <taxon>Bacillati</taxon>
        <taxon>Actinomycetota</taxon>
        <taxon>Nitriliruptoria</taxon>
        <taxon>Euzebyales</taxon>
    </lineage>
</organism>
<gene>
    <name evidence="1" type="ORF">DVS28_a2807</name>
</gene>
<accession>A0A346XZ39</accession>
<reference evidence="1 2" key="1">
    <citation type="submission" date="2018-09" db="EMBL/GenBank/DDBJ databases">
        <title>Complete genome sequence of Euzebya sp. DY32-46 isolated from seawater of Pacific Ocean.</title>
        <authorList>
            <person name="Xu L."/>
            <person name="Wu Y.-H."/>
            <person name="Xu X.-W."/>
        </authorList>
    </citation>
    <scope>NUCLEOTIDE SEQUENCE [LARGE SCALE GENOMIC DNA]</scope>
    <source>
        <strain evidence="1 2">DY32-46</strain>
    </source>
</reference>
<dbReference type="EMBL" id="CP031165">
    <property type="protein sequence ID" value="AXV07486.1"/>
    <property type="molecule type" value="Genomic_DNA"/>
</dbReference>
<keyword evidence="2" id="KW-1185">Reference proteome</keyword>
<dbReference type="Proteomes" id="UP000264006">
    <property type="component" value="Chromosome"/>
</dbReference>
<evidence type="ECO:0000313" key="1">
    <source>
        <dbReference type="EMBL" id="AXV07486.1"/>
    </source>
</evidence>
<name>A0A346XZ39_9ACTN</name>
<dbReference type="AlphaFoldDB" id="A0A346XZ39"/>
<protein>
    <submittedName>
        <fullName evidence="1">Uncharacterized protein</fullName>
    </submittedName>
</protein>